<dbReference type="EMBL" id="CP005990">
    <property type="protein sequence ID" value="AGY92730.1"/>
    <property type="molecule type" value="Genomic_DNA"/>
</dbReference>
<evidence type="ECO:0000313" key="5">
    <source>
        <dbReference type="Proteomes" id="UP000017640"/>
    </source>
</evidence>
<dbReference type="InterPro" id="IPR001387">
    <property type="entry name" value="Cro/C1-type_HTH"/>
</dbReference>
<dbReference type="PANTHER" id="PTHR36924">
    <property type="entry name" value="ANTITOXIN HIGA-1"/>
    <property type="match status" value="1"/>
</dbReference>
<dbReference type="SUPFAM" id="SSF47413">
    <property type="entry name" value="lambda repressor-like DNA-binding domains"/>
    <property type="match status" value="1"/>
</dbReference>
<dbReference type="PANTHER" id="PTHR36924:SF1">
    <property type="entry name" value="ANTITOXIN HIGA-1"/>
    <property type="match status" value="1"/>
</dbReference>
<dbReference type="AlphaFoldDB" id="U5T5L0"/>
<accession>U5T5L0</accession>
<dbReference type="RefSeq" id="WP_023368219.1">
    <property type="nucleotide sequence ID" value="NC_022664.1"/>
</dbReference>
<dbReference type="Pfam" id="PF01381">
    <property type="entry name" value="HTH_3"/>
    <property type="match status" value="1"/>
</dbReference>
<dbReference type="eggNOG" id="COG3093">
    <property type="taxonomic scope" value="Bacteria"/>
</dbReference>
<dbReference type="PROSITE" id="PS50943">
    <property type="entry name" value="HTH_CROC1"/>
    <property type="match status" value="1"/>
</dbReference>
<feature type="region of interest" description="Disordered" evidence="2">
    <location>
        <begin position="1"/>
        <end position="25"/>
    </location>
</feature>
<gene>
    <name evidence="4" type="ORF">SPICUR_09045</name>
</gene>
<evidence type="ECO:0000256" key="1">
    <source>
        <dbReference type="ARBA" id="ARBA00023125"/>
    </source>
</evidence>
<dbReference type="STRING" id="1335757.SPICUR_09045"/>
<organism evidence="4 5">
    <name type="scientific">Spiribacter curvatus</name>
    <dbReference type="NCBI Taxonomy" id="1335757"/>
    <lineage>
        <taxon>Bacteria</taxon>
        <taxon>Pseudomonadati</taxon>
        <taxon>Pseudomonadota</taxon>
        <taxon>Gammaproteobacteria</taxon>
        <taxon>Chromatiales</taxon>
        <taxon>Ectothiorhodospiraceae</taxon>
        <taxon>Spiribacter</taxon>
    </lineage>
</organism>
<dbReference type="OrthoDB" id="9793869at2"/>
<keyword evidence="5" id="KW-1185">Reference proteome</keyword>
<keyword evidence="1" id="KW-0238">DNA-binding</keyword>
<name>U5T5L0_9GAMM</name>
<dbReference type="InterPro" id="IPR010982">
    <property type="entry name" value="Lambda_DNA-bd_dom_sf"/>
</dbReference>
<reference evidence="4 5" key="1">
    <citation type="journal article" date="2013" name="BMC Genomics">
        <title>Genomes of "Spiribacter", a streamlined, successful halophilic bacterium.</title>
        <authorList>
            <person name="Lopez-Perez M."/>
            <person name="Ghai R."/>
            <person name="Leon M.J."/>
            <person name="Rodriguez-Olmos A."/>
            <person name="Copa-Patino J.L."/>
            <person name="Soliveri J."/>
            <person name="Sanchez-Porro C."/>
            <person name="Ventosa A."/>
            <person name="Rodriguez-Valera F."/>
        </authorList>
    </citation>
    <scope>NUCLEOTIDE SEQUENCE [LARGE SCALE GENOMIC DNA]</scope>
    <source>
        <strain evidence="4 5">UAH-SP71</strain>
    </source>
</reference>
<evidence type="ECO:0000259" key="3">
    <source>
        <dbReference type="PROSITE" id="PS50943"/>
    </source>
</evidence>
<dbReference type="HOGENOM" id="CLU_2013830_0_0_6"/>
<dbReference type="CDD" id="cd00093">
    <property type="entry name" value="HTH_XRE"/>
    <property type="match status" value="1"/>
</dbReference>
<sequence>MIERQPPTAPRLTDDAESPIPPGQVLGSEFMVPRMMSASLLARALGVPVNRITDILGGKRRITARTALLLAEYFHTSPEFWLRLQMDADLRQARRDRCNRCHTRRMAIERPQHRPQYRPQHSP</sequence>
<dbReference type="GO" id="GO:0003677">
    <property type="term" value="F:DNA binding"/>
    <property type="evidence" value="ECO:0007669"/>
    <property type="project" value="UniProtKB-KW"/>
</dbReference>
<proteinExistence type="predicted"/>
<feature type="region of interest" description="Disordered" evidence="2">
    <location>
        <begin position="103"/>
        <end position="123"/>
    </location>
</feature>
<protein>
    <recommendedName>
        <fullName evidence="3">HTH cro/C1-type domain-containing protein</fullName>
    </recommendedName>
</protein>
<evidence type="ECO:0000256" key="2">
    <source>
        <dbReference type="SAM" id="MobiDB-lite"/>
    </source>
</evidence>
<feature type="domain" description="HTH cro/C1-type" evidence="3">
    <location>
        <begin position="41"/>
        <end position="81"/>
    </location>
</feature>
<dbReference type="NCBIfam" id="TIGR02607">
    <property type="entry name" value="antidote_HigA"/>
    <property type="match status" value="1"/>
</dbReference>
<dbReference type="InterPro" id="IPR013430">
    <property type="entry name" value="Toxin_antidote_HigA"/>
</dbReference>
<dbReference type="Proteomes" id="UP000017640">
    <property type="component" value="Chromosome"/>
</dbReference>
<dbReference type="KEGG" id="spiu:SPICUR_09045"/>
<dbReference type="Gene3D" id="1.10.260.40">
    <property type="entry name" value="lambda repressor-like DNA-binding domains"/>
    <property type="match status" value="1"/>
</dbReference>
<evidence type="ECO:0000313" key="4">
    <source>
        <dbReference type="EMBL" id="AGY92730.1"/>
    </source>
</evidence>